<organism evidence="2 3">
    <name type="scientific">Rhizopogon vinicolor AM-OR11-026</name>
    <dbReference type="NCBI Taxonomy" id="1314800"/>
    <lineage>
        <taxon>Eukaryota</taxon>
        <taxon>Fungi</taxon>
        <taxon>Dikarya</taxon>
        <taxon>Basidiomycota</taxon>
        <taxon>Agaricomycotina</taxon>
        <taxon>Agaricomycetes</taxon>
        <taxon>Agaricomycetidae</taxon>
        <taxon>Boletales</taxon>
        <taxon>Suillineae</taxon>
        <taxon>Rhizopogonaceae</taxon>
        <taxon>Rhizopogon</taxon>
    </lineage>
</organism>
<accession>A0A1B7N3T9</accession>
<dbReference type="OrthoDB" id="2666887at2759"/>
<dbReference type="EMBL" id="KV448247">
    <property type="protein sequence ID" value="OAX39515.1"/>
    <property type="molecule type" value="Genomic_DNA"/>
</dbReference>
<feature type="compositionally biased region" description="Low complexity" evidence="1">
    <location>
        <begin position="203"/>
        <end position="214"/>
    </location>
</feature>
<dbReference type="AlphaFoldDB" id="A0A1B7N3T9"/>
<feature type="compositionally biased region" description="Polar residues" evidence="1">
    <location>
        <begin position="266"/>
        <end position="277"/>
    </location>
</feature>
<reference evidence="2 3" key="1">
    <citation type="submission" date="2016-06" db="EMBL/GenBank/DDBJ databases">
        <title>Comparative genomics of the ectomycorrhizal sister species Rhizopogon vinicolor and Rhizopogon vesiculosus (Basidiomycota: Boletales) reveals a divergence of the mating type B locus.</title>
        <authorList>
            <consortium name="DOE Joint Genome Institute"/>
            <person name="Mujic A.B."/>
            <person name="Kuo A."/>
            <person name="Tritt A."/>
            <person name="Lipzen A."/>
            <person name="Chen C."/>
            <person name="Johnson J."/>
            <person name="Sharma A."/>
            <person name="Barry K."/>
            <person name="Grigoriev I.V."/>
            <person name="Spatafora J.W."/>
        </authorList>
    </citation>
    <scope>NUCLEOTIDE SEQUENCE [LARGE SCALE GENOMIC DNA]</scope>
    <source>
        <strain evidence="2 3">AM-OR11-026</strain>
    </source>
</reference>
<feature type="compositionally biased region" description="Low complexity" evidence="1">
    <location>
        <begin position="130"/>
        <end position="140"/>
    </location>
</feature>
<dbReference type="InParanoid" id="A0A1B7N3T9"/>
<gene>
    <name evidence="2" type="ORF">K503DRAFT_769458</name>
</gene>
<evidence type="ECO:0000313" key="2">
    <source>
        <dbReference type="EMBL" id="OAX39515.1"/>
    </source>
</evidence>
<feature type="compositionally biased region" description="Polar residues" evidence="1">
    <location>
        <begin position="335"/>
        <end position="356"/>
    </location>
</feature>
<feature type="compositionally biased region" description="Basic and acidic residues" evidence="1">
    <location>
        <begin position="178"/>
        <end position="197"/>
    </location>
</feature>
<sequence length="550" mass="60712">MASPPHSLPSIKVAFNEPENDHPSSPPLSPKRSFSFSDEGDDAAGSLGYFKRRHVHNESETARRAPLDPLSASEIDNMPRLQKDPTWPESSFHSPLGATPEPRSCDASHSIPTNTTEDKAVCSWPPTVQSSNANSAAGNNCDERPSLVRSARYSPDARESCRASAAGSTPAWPPPSKSRSDISAPERRTSRGWDVDKVAQSIRSRSSSVPYVRRPPGELWKAETSSDDPARTIYGLVNDRDSIFDSRSSPGLAKRRGSESDVTGRGSWSLSLASGSQPLRADESSKAVPPIGAERSRVVSMTPRRSRSIPRAGLPSSEADDKTHSRLKSDDTRRNSSNTHLSGHSPTGGASETSTFDPPITKNEFDRLLRQVKHNKHTSKVFSPLGPLRNTRPSFSLTANTIYQRYLASSTNELSSRSTRYTKGPERRVRNVCELFQSFQIGSECTHCEECKRDTIHKRLLVIQYRWKRHDALSLLSIIEDERSLVEEVAAATSSSNEPLPASPRLKDLHDFGEDDNDDDDEYPEIPDEDLLSDEEDVVLGKGEILLKFD</sequence>
<keyword evidence="3" id="KW-1185">Reference proteome</keyword>
<protein>
    <submittedName>
        <fullName evidence="2">Uncharacterized protein</fullName>
    </submittedName>
</protein>
<feature type="region of interest" description="Disordered" evidence="1">
    <location>
        <begin position="490"/>
        <end position="534"/>
    </location>
</feature>
<evidence type="ECO:0000313" key="3">
    <source>
        <dbReference type="Proteomes" id="UP000092154"/>
    </source>
</evidence>
<feature type="compositionally biased region" description="Basic and acidic residues" evidence="1">
    <location>
        <begin position="319"/>
        <end position="334"/>
    </location>
</feature>
<dbReference type="Proteomes" id="UP000092154">
    <property type="component" value="Unassembled WGS sequence"/>
</dbReference>
<name>A0A1B7N3T9_9AGAM</name>
<proteinExistence type="predicted"/>
<feature type="compositionally biased region" description="Basic and acidic residues" evidence="1">
    <location>
        <begin position="56"/>
        <end position="66"/>
    </location>
</feature>
<feature type="region of interest" description="Disordered" evidence="1">
    <location>
        <begin position="1"/>
        <end position="360"/>
    </location>
</feature>
<evidence type="ECO:0000256" key="1">
    <source>
        <dbReference type="SAM" id="MobiDB-lite"/>
    </source>
</evidence>
<feature type="compositionally biased region" description="Acidic residues" evidence="1">
    <location>
        <begin position="513"/>
        <end position="534"/>
    </location>
</feature>